<dbReference type="SUPFAM" id="SSF50447">
    <property type="entry name" value="Translation proteins"/>
    <property type="match status" value="1"/>
</dbReference>
<sequence>MRRTNLKGIDIRDIRNIGLFGHSGVGKTSLGEAFLFNAKITNRLNKVDEGNSVLDYAEDEIDKKMSINLSTAYFKWNNRSFTLIDTPGYIDFISDVYSSTRAVDNAVIVFDTFSGFDVGAEKPYNILSKKNTPIFIVINKIKKEHSNYENTIIEIKDGLGSAVVPIQIPMGEGLEFKGIIDIFKKKAYFLKEGKLEEGEIPEEYKNQFDNAREQFIETIAQTDDNLTEKYLEELTLSDEDIQKGLKTGILKGKLYPLFFTEAIENIGADIILNFISEYAASPADGYPIKSLDSKDNEIEINAESKLSGIVFKTIIDPHLGEMNFVRLYSSKIEPGMEIYDYDSGNSEKVNQLYIMTGDKRSEVDGSIDAGDIGLLVKMKGVKTNHRITDKKNPILTDKIDFPEPTISLAIEAKDKNDEEKVAAGLHRLNNEDSTFIYKYDGELKQSLIYGMGEAQFDIMIKKLKSKFGVDVNIMKPKIAYRETIRKKAEAQGKYKKQSGGHGQYGDVWVRFEPLKNGEFEFVNAIVGGVVPKNYIPSVEKGIKEILEKGFLANYKMVGLKATLYDGSYHAVDSSDMAFKVAASLAFKNAMPKADPIILEPIMEIEVAVPESNMGDVMGDLSSRRGKILGMEAKGKQQIIKALVPQAELYKYSTQLRSMTQGKGSFTQKFDKYEAAPHEITEKVIEENNREKESEK</sequence>
<dbReference type="NCBIfam" id="NF009379">
    <property type="entry name" value="PRK12740.1-3"/>
    <property type="match status" value="1"/>
</dbReference>
<dbReference type="InterPro" id="IPR009000">
    <property type="entry name" value="Transl_B-barrel_sf"/>
</dbReference>
<gene>
    <name evidence="6" type="primary">fusA</name>
    <name evidence="6" type="ORF">DRP43_04035</name>
</gene>
<dbReference type="InterPro" id="IPR009022">
    <property type="entry name" value="EFG_III"/>
</dbReference>
<accession>A0A660SG41</accession>
<dbReference type="InterPro" id="IPR041095">
    <property type="entry name" value="EFG_II"/>
</dbReference>
<dbReference type="CDD" id="cd01434">
    <property type="entry name" value="EFG_mtEFG1_IV"/>
    <property type="match status" value="1"/>
</dbReference>
<dbReference type="Gene3D" id="3.30.230.10">
    <property type="match status" value="1"/>
</dbReference>
<protein>
    <recommendedName>
        <fullName evidence="4">Elongation factor G</fullName>
    </recommendedName>
</protein>
<keyword evidence="3" id="KW-0342">GTP-binding</keyword>
<dbReference type="NCBIfam" id="TIGR00484">
    <property type="entry name" value="EF-G"/>
    <property type="match status" value="1"/>
</dbReference>
<dbReference type="GO" id="GO:0032790">
    <property type="term" value="P:ribosome disassembly"/>
    <property type="evidence" value="ECO:0007669"/>
    <property type="project" value="TreeGrafter"/>
</dbReference>
<dbReference type="PANTHER" id="PTHR43261">
    <property type="entry name" value="TRANSLATION ELONGATION FACTOR G-RELATED"/>
    <property type="match status" value="1"/>
</dbReference>
<evidence type="ECO:0000256" key="3">
    <source>
        <dbReference type="ARBA" id="ARBA00023134"/>
    </source>
</evidence>
<dbReference type="Proteomes" id="UP000271125">
    <property type="component" value="Unassembled WGS sequence"/>
</dbReference>
<dbReference type="NCBIfam" id="NF009381">
    <property type="entry name" value="PRK12740.1-5"/>
    <property type="match status" value="1"/>
</dbReference>
<organism evidence="6 7">
    <name type="scientific">candidate division TA06 bacterium</name>
    <dbReference type="NCBI Taxonomy" id="2250710"/>
    <lineage>
        <taxon>Bacteria</taxon>
        <taxon>Bacteria division TA06</taxon>
    </lineage>
</organism>
<feature type="domain" description="Tr-type G" evidence="5">
    <location>
        <begin position="12"/>
        <end position="283"/>
    </location>
</feature>
<dbReference type="InterPro" id="IPR004540">
    <property type="entry name" value="Transl_elong_EFG/EF2"/>
</dbReference>
<dbReference type="Gene3D" id="3.30.70.870">
    <property type="entry name" value="Elongation Factor G (Translational Gtpase), domain 3"/>
    <property type="match status" value="1"/>
</dbReference>
<dbReference type="FunFam" id="3.30.230.10:FF:000003">
    <property type="entry name" value="Elongation factor G"/>
    <property type="match status" value="1"/>
</dbReference>
<dbReference type="Gene3D" id="2.40.30.10">
    <property type="entry name" value="Translation factors"/>
    <property type="match status" value="1"/>
</dbReference>
<dbReference type="CDD" id="cd03713">
    <property type="entry name" value="EFG_mtEFG_C"/>
    <property type="match status" value="1"/>
</dbReference>
<dbReference type="InterPro" id="IPR035647">
    <property type="entry name" value="EFG_III/V"/>
</dbReference>
<evidence type="ECO:0000313" key="7">
    <source>
        <dbReference type="Proteomes" id="UP000271125"/>
    </source>
</evidence>
<dbReference type="PRINTS" id="PR00315">
    <property type="entry name" value="ELONGATNFCT"/>
</dbReference>
<evidence type="ECO:0000259" key="5">
    <source>
        <dbReference type="PROSITE" id="PS51722"/>
    </source>
</evidence>
<evidence type="ECO:0000256" key="2">
    <source>
        <dbReference type="ARBA" id="ARBA00022741"/>
    </source>
</evidence>
<dbReference type="SUPFAM" id="SSF54211">
    <property type="entry name" value="Ribosomal protein S5 domain 2-like"/>
    <property type="match status" value="1"/>
</dbReference>
<dbReference type="Pfam" id="PF03764">
    <property type="entry name" value="EFG_IV"/>
    <property type="match status" value="1"/>
</dbReference>
<dbReference type="EMBL" id="QNBD01000170">
    <property type="protein sequence ID" value="RKX69789.1"/>
    <property type="molecule type" value="Genomic_DNA"/>
</dbReference>
<dbReference type="Pfam" id="PF00679">
    <property type="entry name" value="EFG_C"/>
    <property type="match status" value="1"/>
</dbReference>
<dbReference type="InterPro" id="IPR020568">
    <property type="entry name" value="Ribosomal_Su5_D2-typ_SF"/>
</dbReference>
<dbReference type="InterPro" id="IPR000640">
    <property type="entry name" value="EFG_V-like"/>
</dbReference>
<dbReference type="Pfam" id="PF14492">
    <property type="entry name" value="EFG_III"/>
    <property type="match status" value="1"/>
</dbReference>
<dbReference type="CDD" id="cd04170">
    <property type="entry name" value="EF-G_bact"/>
    <property type="match status" value="1"/>
</dbReference>
<dbReference type="GO" id="GO:0005525">
    <property type="term" value="F:GTP binding"/>
    <property type="evidence" value="ECO:0007669"/>
    <property type="project" value="UniProtKB-UniRule"/>
</dbReference>
<proteinExistence type="inferred from homology"/>
<dbReference type="PANTHER" id="PTHR43261:SF6">
    <property type="entry name" value="ELONGATION FACTOR G-LIKE PROTEIN"/>
    <property type="match status" value="1"/>
</dbReference>
<dbReference type="CDD" id="cd16262">
    <property type="entry name" value="EFG_III"/>
    <property type="match status" value="1"/>
</dbReference>
<comment type="similarity">
    <text evidence="1">Belongs to the TRAFAC class translation factor GTPase superfamily. Classic translation factor GTPase family. EF-G/EF-2 subfamily.</text>
</comment>
<dbReference type="SMART" id="SM00838">
    <property type="entry name" value="EFG_C"/>
    <property type="match status" value="1"/>
</dbReference>
<dbReference type="FunFam" id="3.30.70.240:FF:000001">
    <property type="entry name" value="Elongation factor G"/>
    <property type="match status" value="1"/>
</dbReference>
<comment type="caution">
    <text evidence="6">The sequence shown here is derived from an EMBL/GenBank/DDBJ whole genome shotgun (WGS) entry which is preliminary data.</text>
</comment>
<keyword evidence="6" id="KW-0648">Protein biosynthesis</keyword>
<dbReference type="InterPro" id="IPR005517">
    <property type="entry name" value="Transl_elong_EFG/EF2_IV"/>
</dbReference>
<dbReference type="SMART" id="SM00889">
    <property type="entry name" value="EFG_IV"/>
    <property type="match status" value="1"/>
</dbReference>
<dbReference type="SUPFAM" id="SSF54980">
    <property type="entry name" value="EF-G C-terminal domain-like"/>
    <property type="match status" value="2"/>
</dbReference>
<dbReference type="InterPro" id="IPR000795">
    <property type="entry name" value="T_Tr_GTP-bd_dom"/>
</dbReference>
<dbReference type="Pfam" id="PF22042">
    <property type="entry name" value="EF-G_D2"/>
    <property type="match status" value="1"/>
</dbReference>
<dbReference type="GO" id="GO:0003924">
    <property type="term" value="F:GTPase activity"/>
    <property type="evidence" value="ECO:0007669"/>
    <property type="project" value="InterPro"/>
</dbReference>
<reference evidence="6 7" key="1">
    <citation type="submission" date="2018-06" db="EMBL/GenBank/DDBJ databases">
        <title>Extensive metabolic versatility and redundancy in microbially diverse, dynamic hydrothermal sediments.</title>
        <authorList>
            <person name="Dombrowski N."/>
            <person name="Teske A."/>
            <person name="Baker B.J."/>
        </authorList>
    </citation>
    <scope>NUCLEOTIDE SEQUENCE [LARGE SCALE GENOMIC DNA]</scope>
    <source>
        <strain evidence="6">B10_G13</strain>
    </source>
</reference>
<dbReference type="InterPro" id="IPR047872">
    <property type="entry name" value="EFG_IV"/>
</dbReference>
<dbReference type="Pfam" id="PF00009">
    <property type="entry name" value="GTP_EFTU"/>
    <property type="match status" value="1"/>
</dbReference>
<dbReference type="InterPro" id="IPR053905">
    <property type="entry name" value="EF-G-like_DII"/>
</dbReference>
<dbReference type="InterPro" id="IPR014721">
    <property type="entry name" value="Ribsml_uS5_D2-typ_fold_subgr"/>
</dbReference>
<dbReference type="InterPro" id="IPR035649">
    <property type="entry name" value="EFG_V"/>
</dbReference>
<dbReference type="SUPFAM" id="SSF52540">
    <property type="entry name" value="P-loop containing nucleoside triphosphate hydrolases"/>
    <property type="match status" value="1"/>
</dbReference>
<keyword evidence="6" id="KW-0251">Elongation factor</keyword>
<dbReference type="Gene3D" id="3.30.70.240">
    <property type="match status" value="1"/>
</dbReference>
<dbReference type="AlphaFoldDB" id="A0A660SG41"/>
<evidence type="ECO:0000313" key="6">
    <source>
        <dbReference type="EMBL" id="RKX69789.1"/>
    </source>
</evidence>
<dbReference type="GO" id="GO:0003746">
    <property type="term" value="F:translation elongation factor activity"/>
    <property type="evidence" value="ECO:0007669"/>
    <property type="project" value="UniProtKB-UniRule"/>
</dbReference>
<dbReference type="InterPro" id="IPR027417">
    <property type="entry name" value="P-loop_NTPase"/>
</dbReference>
<name>A0A660SG41_UNCT6</name>
<keyword evidence="2" id="KW-0547">Nucleotide-binding</keyword>
<dbReference type="PROSITE" id="PS51722">
    <property type="entry name" value="G_TR_2"/>
    <property type="match status" value="1"/>
</dbReference>
<dbReference type="Gene3D" id="3.40.50.300">
    <property type="entry name" value="P-loop containing nucleotide triphosphate hydrolases"/>
    <property type="match status" value="1"/>
</dbReference>
<evidence type="ECO:0000256" key="1">
    <source>
        <dbReference type="ARBA" id="ARBA00005870"/>
    </source>
</evidence>
<evidence type="ECO:0000256" key="4">
    <source>
        <dbReference type="NCBIfam" id="TIGR00484"/>
    </source>
</evidence>